<evidence type="ECO:0000313" key="2">
    <source>
        <dbReference type="EMBL" id="TFZ05039.1"/>
    </source>
</evidence>
<proteinExistence type="predicted"/>
<dbReference type="Pfam" id="PF02486">
    <property type="entry name" value="Rep_trans"/>
    <property type="match status" value="1"/>
</dbReference>
<evidence type="ECO:0000313" key="3">
    <source>
        <dbReference type="Proteomes" id="UP000297564"/>
    </source>
</evidence>
<organism evidence="2 3">
    <name type="scientific">Ramlibacter rhizophilus</name>
    <dbReference type="NCBI Taxonomy" id="1781167"/>
    <lineage>
        <taxon>Bacteria</taxon>
        <taxon>Pseudomonadati</taxon>
        <taxon>Pseudomonadota</taxon>
        <taxon>Betaproteobacteria</taxon>
        <taxon>Burkholderiales</taxon>
        <taxon>Comamonadaceae</taxon>
        <taxon>Ramlibacter</taxon>
    </lineage>
</organism>
<dbReference type="InterPro" id="IPR003491">
    <property type="entry name" value="REP-like_C"/>
</dbReference>
<feature type="domain" description="Replication initiation protein-like C-terminal" evidence="1">
    <location>
        <begin position="110"/>
        <end position="235"/>
    </location>
</feature>
<keyword evidence="3" id="KW-1185">Reference proteome</keyword>
<protein>
    <recommendedName>
        <fullName evidence="1">Replication initiation protein-like C-terminal domain-containing protein</fullName>
    </recommendedName>
</protein>
<dbReference type="AlphaFoldDB" id="A0A4Z0C4I4"/>
<evidence type="ECO:0000259" key="1">
    <source>
        <dbReference type="Pfam" id="PF02486"/>
    </source>
</evidence>
<name>A0A4Z0C4I4_9BURK</name>
<accession>A0A4Z0C4I4</accession>
<dbReference type="EMBL" id="SMLL01000001">
    <property type="protein sequence ID" value="TFZ05039.1"/>
    <property type="molecule type" value="Genomic_DNA"/>
</dbReference>
<sequence>MRAGVVVTSTLTEIDWLRLRAQTDPSTALEAIRPVFGSRSTMLHLGRAGRGHQGFARGVGIALGDASVGRMDWGGDSQRGWLRLDVTGEGCRFVSNWDAIHHLKNLPGAEIRRLDIALTTFMGEIKHEQVVEAHRAGMFTTGGRPPNLRQITSSDPAASRTCYVGSRQADKYFRGYEKGKQLAAKLAPAGRWETFEVEGYPAGGVYRCEVEFKAGAEAIAWDAIAARDRFFAGAYPFCETVLPGIRPRTFCRGRKVGSRHDMAAALAHIRRQFGGTLYTALVVNGGDIGAVWEQICGTAHSPRLLRAGVLLEAKVGA</sequence>
<reference evidence="2 3" key="1">
    <citation type="submission" date="2019-03" db="EMBL/GenBank/DDBJ databases">
        <title>Ramlibacter rhizophilus CCTCC AB2015357, whole genome shotgun sequence.</title>
        <authorList>
            <person name="Zhang X."/>
            <person name="Feng G."/>
            <person name="Zhu H."/>
        </authorList>
    </citation>
    <scope>NUCLEOTIDE SEQUENCE [LARGE SCALE GENOMIC DNA]</scope>
    <source>
        <strain evidence="2 3">CCTCC AB2015357</strain>
    </source>
</reference>
<dbReference type="Proteomes" id="UP000297564">
    <property type="component" value="Unassembled WGS sequence"/>
</dbReference>
<gene>
    <name evidence="2" type="ORF">EZ242_04635</name>
</gene>
<dbReference type="OrthoDB" id="9809126at2"/>
<comment type="caution">
    <text evidence="2">The sequence shown here is derived from an EMBL/GenBank/DDBJ whole genome shotgun (WGS) entry which is preliminary data.</text>
</comment>